<reference evidence="4" key="1">
    <citation type="journal article" date="2019" name="Int. J. Syst. Evol. Microbiol.">
        <title>The Global Catalogue of Microorganisms (GCM) 10K type strain sequencing project: providing services to taxonomists for standard genome sequencing and annotation.</title>
        <authorList>
            <consortium name="The Broad Institute Genomics Platform"/>
            <consortium name="The Broad Institute Genome Sequencing Center for Infectious Disease"/>
            <person name="Wu L."/>
            <person name="Ma J."/>
        </authorList>
    </citation>
    <scope>NUCLEOTIDE SEQUENCE [LARGE SCALE GENOMIC DNA]</scope>
    <source>
        <strain evidence="4">CGMCC 4.7466</strain>
    </source>
</reference>
<sequence>MRNCYLYFLLSWMLCGACGPKKEHKTYLFELLPAARTGIDFANYLKHNEQVNPYTFRNFYNGAGVALGDINNDGLTDIFFAGNQGENRLYLNKGDFEFEDITEKAGVASPGVWSTGVSMADVNGDGLLDIYVCKSGPPGGPNRHNQLFINNGDLTFTDKAHEYGIAEEGLSQHAVFFDFDLDGDLDMYLLSNSLRSVGIYDLREGQREIRDTLGGNKLYRNDGDKFTDVSEEAGIYGSVIGYGLGVTVADINKDGWPDLYVSNDFFEKDYLYINNQDGTFSEMLEEMLEEISMGAMGADIADLNNNGLPDIFVTEMLPDDWERVKTKTPFEDWDKYRANVEAGYYHQFTRNTLQKNLGPKPGENQMHFSEIARMSGVHATDWSWGALIFDMDNDGLKDIFVANGIAKDLTDFDYVDFYADDFRKVAQLKRDSLLLTSMIDEFPSVPIPNFLFKNKGGFSFENMADSLGMFQSTFSNGAAYGDLDNDGDLDLVVSNINGPAFIFKNNTDRFFDHHFLQLELGGHFGTKVMAYAGEDKYYVEHYPVKGYMSSMDHKLHLGLGNHSIIDSLEVIWPGGRVQKMFDVPADQLLVLAPNEGEDKVHFASGINGRMHWTPSVHQLPFVHRESEYVDFDRDRLRFYMISNEGPRAAVADVNGNGLDDVFLTGAKGQPSSLFLQQSNGFFRMTQQNIFEEDALAEDVDALFFDADGDGDLDLYVASGGIEFNNNTPVYQDRLYINDGKGNFKKAVLPSRFQSTSFVKALDFNHNGHLDLLVGTRAVPSVYGLPVDVILLENDGTGKFADVTDAIAPDFRQIGMTRDAWTGDLDGDGHEEIILVGEWMPLKLFKWTENGYKDISGSAGLHDSEGLWQRIEVADFNQDGHLDIIAGNWGLNSRLQASKEAPLALYINDFDENGTVEHILTMVEKGKRIPLVLKNSLLRQLPGLRKQLLKYDNYKDKSMEDLFSREVLENSLVLEAKTLETKLYLNDGNGGFHEEKLPFMVQSSPVYGIVAQDINHDGYPDIIIGGNQSKIKPELGSMMGNYGMLLENTGAAQFNWVEPALSGIYVKGEVRDIKPMRTGRGTSLLFTRNNDAPLILDWSGSDGPLNQKTR</sequence>
<dbReference type="RefSeq" id="WP_377063435.1">
    <property type="nucleotide sequence ID" value="NZ_JBHSJJ010000004.1"/>
</dbReference>
<name>A0ABV9SZC0_9BACT</name>
<evidence type="ECO:0000313" key="4">
    <source>
        <dbReference type="Proteomes" id="UP001595818"/>
    </source>
</evidence>
<evidence type="ECO:0000313" key="3">
    <source>
        <dbReference type="EMBL" id="MFC4871706.1"/>
    </source>
</evidence>
<accession>A0ABV9SZC0</accession>
<dbReference type="Pfam" id="PF07593">
    <property type="entry name" value="UnbV_ASPIC"/>
    <property type="match status" value="1"/>
</dbReference>
<dbReference type="Proteomes" id="UP001595818">
    <property type="component" value="Unassembled WGS sequence"/>
</dbReference>
<dbReference type="EMBL" id="JBHSJJ010000004">
    <property type="protein sequence ID" value="MFC4871706.1"/>
    <property type="molecule type" value="Genomic_DNA"/>
</dbReference>
<feature type="domain" description="ASPIC/UnbV" evidence="2">
    <location>
        <begin position="525"/>
        <end position="589"/>
    </location>
</feature>
<dbReference type="InterPro" id="IPR013517">
    <property type="entry name" value="FG-GAP"/>
</dbReference>
<keyword evidence="4" id="KW-1185">Reference proteome</keyword>
<dbReference type="PANTHER" id="PTHR16026:SF0">
    <property type="entry name" value="CARTILAGE ACIDIC PROTEIN 1"/>
    <property type="match status" value="1"/>
</dbReference>
<dbReference type="SUPFAM" id="SSF69318">
    <property type="entry name" value="Integrin alpha N-terminal domain"/>
    <property type="match status" value="3"/>
</dbReference>
<dbReference type="Gene3D" id="2.130.10.130">
    <property type="entry name" value="Integrin alpha, N-terminal"/>
    <property type="match status" value="4"/>
</dbReference>
<dbReference type="InterPro" id="IPR011519">
    <property type="entry name" value="UnbV_ASPIC"/>
</dbReference>
<gene>
    <name evidence="3" type="ORF">ACFPFU_08420</name>
</gene>
<dbReference type="PANTHER" id="PTHR16026">
    <property type="entry name" value="CARTILAGE ACIDIC PROTEIN 1"/>
    <property type="match status" value="1"/>
</dbReference>
<keyword evidence="1" id="KW-0732">Signal</keyword>
<dbReference type="Pfam" id="PF13517">
    <property type="entry name" value="FG-GAP_3"/>
    <property type="match status" value="4"/>
</dbReference>
<evidence type="ECO:0000259" key="2">
    <source>
        <dbReference type="Pfam" id="PF07593"/>
    </source>
</evidence>
<dbReference type="InterPro" id="IPR028994">
    <property type="entry name" value="Integrin_alpha_N"/>
</dbReference>
<protein>
    <submittedName>
        <fullName evidence="3">VCBS repeat-containing protein</fullName>
    </submittedName>
</protein>
<comment type="caution">
    <text evidence="3">The sequence shown here is derived from an EMBL/GenBank/DDBJ whole genome shotgun (WGS) entry which is preliminary data.</text>
</comment>
<dbReference type="InterPro" id="IPR027039">
    <property type="entry name" value="Crtac1"/>
</dbReference>
<proteinExistence type="predicted"/>
<evidence type="ECO:0000256" key="1">
    <source>
        <dbReference type="ARBA" id="ARBA00022729"/>
    </source>
</evidence>
<organism evidence="3 4">
    <name type="scientific">Negadavirga shengliensis</name>
    <dbReference type="NCBI Taxonomy" id="1389218"/>
    <lineage>
        <taxon>Bacteria</taxon>
        <taxon>Pseudomonadati</taxon>
        <taxon>Bacteroidota</taxon>
        <taxon>Cytophagia</taxon>
        <taxon>Cytophagales</taxon>
        <taxon>Cyclobacteriaceae</taxon>
        <taxon>Negadavirga</taxon>
    </lineage>
</organism>